<dbReference type="AlphaFoldDB" id="A0A4S8L832"/>
<feature type="region of interest" description="Disordered" evidence="1">
    <location>
        <begin position="70"/>
        <end position="93"/>
    </location>
</feature>
<feature type="compositionally biased region" description="Basic and acidic residues" evidence="1">
    <location>
        <begin position="77"/>
        <end position="89"/>
    </location>
</feature>
<evidence type="ECO:0000256" key="1">
    <source>
        <dbReference type="SAM" id="MobiDB-lite"/>
    </source>
</evidence>
<protein>
    <submittedName>
        <fullName evidence="2">Uncharacterized protein</fullName>
    </submittedName>
</protein>
<accession>A0A4S8L832</accession>
<evidence type="ECO:0000313" key="2">
    <source>
        <dbReference type="EMBL" id="THU84862.1"/>
    </source>
</evidence>
<gene>
    <name evidence="2" type="ORF">K435DRAFT_869850</name>
</gene>
<dbReference type="EMBL" id="ML179576">
    <property type="protein sequence ID" value="THU84862.1"/>
    <property type="molecule type" value="Genomic_DNA"/>
</dbReference>
<evidence type="ECO:0000313" key="3">
    <source>
        <dbReference type="Proteomes" id="UP000297245"/>
    </source>
</evidence>
<keyword evidence="3" id="KW-1185">Reference proteome</keyword>
<name>A0A4S8L832_DENBC</name>
<dbReference type="OrthoDB" id="3051842at2759"/>
<dbReference type="Proteomes" id="UP000297245">
    <property type="component" value="Unassembled WGS sequence"/>
</dbReference>
<organism evidence="2 3">
    <name type="scientific">Dendrothele bispora (strain CBS 962.96)</name>
    <dbReference type="NCBI Taxonomy" id="1314807"/>
    <lineage>
        <taxon>Eukaryota</taxon>
        <taxon>Fungi</taxon>
        <taxon>Dikarya</taxon>
        <taxon>Basidiomycota</taxon>
        <taxon>Agaricomycotina</taxon>
        <taxon>Agaricomycetes</taxon>
        <taxon>Agaricomycetidae</taxon>
        <taxon>Agaricales</taxon>
        <taxon>Agaricales incertae sedis</taxon>
        <taxon>Dendrothele</taxon>
    </lineage>
</organism>
<proteinExistence type="predicted"/>
<reference evidence="2 3" key="1">
    <citation type="journal article" date="2019" name="Nat. Ecol. Evol.">
        <title>Megaphylogeny resolves global patterns of mushroom evolution.</title>
        <authorList>
            <person name="Varga T."/>
            <person name="Krizsan K."/>
            <person name="Foldi C."/>
            <person name="Dima B."/>
            <person name="Sanchez-Garcia M."/>
            <person name="Sanchez-Ramirez S."/>
            <person name="Szollosi G.J."/>
            <person name="Szarkandi J.G."/>
            <person name="Papp V."/>
            <person name="Albert L."/>
            <person name="Andreopoulos W."/>
            <person name="Angelini C."/>
            <person name="Antonin V."/>
            <person name="Barry K.W."/>
            <person name="Bougher N.L."/>
            <person name="Buchanan P."/>
            <person name="Buyck B."/>
            <person name="Bense V."/>
            <person name="Catcheside P."/>
            <person name="Chovatia M."/>
            <person name="Cooper J."/>
            <person name="Damon W."/>
            <person name="Desjardin D."/>
            <person name="Finy P."/>
            <person name="Geml J."/>
            <person name="Haridas S."/>
            <person name="Hughes K."/>
            <person name="Justo A."/>
            <person name="Karasinski D."/>
            <person name="Kautmanova I."/>
            <person name="Kiss B."/>
            <person name="Kocsube S."/>
            <person name="Kotiranta H."/>
            <person name="LaButti K.M."/>
            <person name="Lechner B.E."/>
            <person name="Liimatainen K."/>
            <person name="Lipzen A."/>
            <person name="Lukacs Z."/>
            <person name="Mihaltcheva S."/>
            <person name="Morgado L.N."/>
            <person name="Niskanen T."/>
            <person name="Noordeloos M.E."/>
            <person name="Ohm R.A."/>
            <person name="Ortiz-Santana B."/>
            <person name="Ovrebo C."/>
            <person name="Racz N."/>
            <person name="Riley R."/>
            <person name="Savchenko A."/>
            <person name="Shiryaev A."/>
            <person name="Soop K."/>
            <person name="Spirin V."/>
            <person name="Szebenyi C."/>
            <person name="Tomsovsky M."/>
            <person name="Tulloss R.E."/>
            <person name="Uehling J."/>
            <person name="Grigoriev I.V."/>
            <person name="Vagvolgyi C."/>
            <person name="Papp T."/>
            <person name="Martin F.M."/>
            <person name="Miettinen O."/>
            <person name="Hibbett D.S."/>
            <person name="Nagy L.G."/>
        </authorList>
    </citation>
    <scope>NUCLEOTIDE SEQUENCE [LARGE SCALE GENOMIC DNA]</scope>
    <source>
        <strain evidence="2 3">CBS 962.96</strain>
    </source>
</reference>
<sequence>MSSSHRTGTLTSILSIEVTASAAIMSQCLGTPVSRDTLNLSRPRSKTRHLWLSITRDILWWLSWKNDPLTNKKPQKAQRELEETKETPHLGHVMLSPPINVNVYNEGYTEDWAVIEVDTSKVD</sequence>